<comment type="caution">
    <text evidence="1">The sequence shown here is derived from an EMBL/GenBank/DDBJ whole genome shotgun (WGS) entry which is preliminary data.</text>
</comment>
<name>A0ACB6SB74_9PLEO</name>
<keyword evidence="2" id="KW-1185">Reference proteome</keyword>
<reference evidence="1" key="1">
    <citation type="journal article" date="2020" name="Stud. Mycol.">
        <title>101 Dothideomycetes genomes: a test case for predicting lifestyles and emergence of pathogens.</title>
        <authorList>
            <person name="Haridas S."/>
            <person name="Albert R."/>
            <person name="Binder M."/>
            <person name="Bloem J."/>
            <person name="Labutti K."/>
            <person name="Salamov A."/>
            <person name="Andreopoulos B."/>
            <person name="Baker S."/>
            <person name="Barry K."/>
            <person name="Bills G."/>
            <person name="Bluhm B."/>
            <person name="Cannon C."/>
            <person name="Castanera R."/>
            <person name="Culley D."/>
            <person name="Daum C."/>
            <person name="Ezra D."/>
            <person name="Gonzalez J."/>
            <person name="Henrissat B."/>
            <person name="Kuo A."/>
            <person name="Liang C."/>
            <person name="Lipzen A."/>
            <person name="Lutzoni F."/>
            <person name="Magnuson J."/>
            <person name="Mondo S."/>
            <person name="Nolan M."/>
            <person name="Ohm R."/>
            <person name="Pangilinan J."/>
            <person name="Park H.-J."/>
            <person name="Ramirez L."/>
            <person name="Alfaro M."/>
            <person name="Sun H."/>
            <person name="Tritt A."/>
            <person name="Yoshinaga Y."/>
            <person name="Zwiers L.-H."/>
            <person name="Turgeon B."/>
            <person name="Goodwin S."/>
            <person name="Spatafora J."/>
            <person name="Crous P."/>
            <person name="Grigoriev I."/>
        </authorList>
    </citation>
    <scope>NUCLEOTIDE SEQUENCE</scope>
    <source>
        <strain evidence="1">CBS 525.71</strain>
    </source>
</reference>
<dbReference type="EMBL" id="MU006704">
    <property type="protein sequence ID" value="KAF2631536.1"/>
    <property type="molecule type" value="Genomic_DNA"/>
</dbReference>
<sequence>MIGTKRKASGPVAVRSKRAGASPPSPSTASLTEDELTKFTKAELIQHALTVQRQRDDAVLQRDNAPGPKAYSPEDLDDMMKQARKMLVEGIERLMMKWTPSCKTGTARFTYECQVSSPYIYKLVLGLPSGHNKKKFKMSVSDFHNTVGRPKGKVRHNVLVITGSDVSVRWMPDESIYKISGTFGKPSSVRKFSIAMKLG</sequence>
<gene>
    <name evidence="1" type="ORF">BU25DRAFT_407188</name>
</gene>
<proteinExistence type="predicted"/>
<organism evidence="1 2">
    <name type="scientific">Macroventuria anomochaeta</name>
    <dbReference type="NCBI Taxonomy" id="301207"/>
    <lineage>
        <taxon>Eukaryota</taxon>
        <taxon>Fungi</taxon>
        <taxon>Dikarya</taxon>
        <taxon>Ascomycota</taxon>
        <taxon>Pezizomycotina</taxon>
        <taxon>Dothideomycetes</taxon>
        <taxon>Pleosporomycetidae</taxon>
        <taxon>Pleosporales</taxon>
        <taxon>Pleosporineae</taxon>
        <taxon>Didymellaceae</taxon>
        <taxon>Macroventuria</taxon>
    </lineage>
</organism>
<evidence type="ECO:0000313" key="1">
    <source>
        <dbReference type="EMBL" id="KAF2631536.1"/>
    </source>
</evidence>
<protein>
    <submittedName>
        <fullName evidence="1">Uncharacterized protein</fullName>
    </submittedName>
</protein>
<dbReference type="Proteomes" id="UP000799754">
    <property type="component" value="Unassembled WGS sequence"/>
</dbReference>
<evidence type="ECO:0000313" key="2">
    <source>
        <dbReference type="Proteomes" id="UP000799754"/>
    </source>
</evidence>
<accession>A0ACB6SB74</accession>